<dbReference type="InterPro" id="IPR018060">
    <property type="entry name" value="HTH_AraC"/>
</dbReference>
<dbReference type="PROSITE" id="PS00041">
    <property type="entry name" value="HTH_ARAC_FAMILY_1"/>
    <property type="match status" value="1"/>
</dbReference>
<evidence type="ECO:0000313" key="6">
    <source>
        <dbReference type="EMBL" id="MFB9756915.1"/>
    </source>
</evidence>
<dbReference type="SMART" id="SM00342">
    <property type="entry name" value="HTH_ARAC"/>
    <property type="match status" value="1"/>
</dbReference>
<organism evidence="6 7">
    <name type="scientific">Paenibacillus hodogayensis</name>
    <dbReference type="NCBI Taxonomy" id="279208"/>
    <lineage>
        <taxon>Bacteria</taxon>
        <taxon>Bacillati</taxon>
        <taxon>Bacillota</taxon>
        <taxon>Bacilli</taxon>
        <taxon>Bacillales</taxon>
        <taxon>Paenibacillaceae</taxon>
        <taxon>Paenibacillus</taxon>
    </lineage>
</organism>
<dbReference type="PANTHER" id="PTHR43280:SF10">
    <property type="entry name" value="REGULATORY PROTEIN POCR"/>
    <property type="match status" value="1"/>
</dbReference>
<feature type="domain" description="HTH araC/xylS-type" evidence="5">
    <location>
        <begin position="627"/>
        <end position="726"/>
    </location>
</feature>
<dbReference type="Proteomes" id="UP001589619">
    <property type="component" value="Unassembled WGS sequence"/>
</dbReference>
<dbReference type="Gene3D" id="1.10.10.60">
    <property type="entry name" value="Homeodomain-like"/>
    <property type="match status" value="2"/>
</dbReference>
<reference evidence="6 7" key="1">
    <citation type="submission" date="2024-09" db="EMBL/GenBank/DDBJ databases">
        <authorList>
            <person name="Sun Q."/>
            <person name="Mori K."/>
        </authorList>
    </citation>
    <scope>NUCLEOTIDE SEQUENCE [LARGE SCALE GENOMIC DNA]</scope>
    <source>
        <strain evidence="6 7">JCM 12520</strain>
    </source>
</reference>
<dbReference type="Pfam" id="PF12833">
    <property type="entry name" value="HTH_18"/>
    <property type="match status" value="1"/>
</dbReference>
<dbReference type="SUPFAM" id="SSF46689">
    <property type="entry name" value="Homeodomain-like"/>
    <property type="match status" value="2"/>
</dbReference>
<dbReference type="PRINTS" id="PR00032">
    <property type="entry name" value="HTHARAC"/>
</dbReference>
<dbReference type="InterPro" id="IPR009057">
    <property type="entry name" value="Homeodomain-like_sf"/>
</dbReference>
<dbReference type="InterPro" id="IPR020449">
    <property type="entry name" value="Tscrpt_reg_AraC-type_HTH"/>
</dbReference>
<comment type="caution">
    <text evidence="6">The sequence shown here is derived from an EMBL/GenBank/DDBJ whole genome shotgun (WGS) entry which is preliminary data.</text>
</comment>
<dbReference type="RefSeq" id="WP_344906378.1">
    <property type="nucleotide sequence ID" value="NZ_BAAAYO010000003.1"/>
</dbReference>
<evidence type="ECO:0000259" key="5">
    <source>
        <dbReference type="PROSITE" id="PS01124"/>
    </source>
</evidence>
<proteinExistence type="predicted"/>
<keyword evidence="3" id="KW-0804">Transcription</keyword>
<keyword evidence="2" id="KW-0238">DNA-binding</keyword>
<dbReference type="EMBL" id="JBHMAG010000030">
    <property type="protein sequence ID" value="MFB9756915.1"/>
    <property type="molecule type" value="Genomic_DNA"/>
</dbReference>
<name>A0ABV5W8K9_9BACL</name>
<dbReference type="PROSITE" id="PS01124">
    <property type="entry name" value="HTH_ARAC_FAMILY_2"/>
    <property type="match status" value="1"/>
</dbReference>
<feature type="transmembrane region" description="Helical" evidence="4">
    <location>
        <begin position="12"/>
        <end position="35"/>
    </location>
</feature>
<evidence type="ECO:0000256" key="3">
    <source>
        <dbReference type="ARBA" id="ARBA00023163"/>
    </source>
</evidence>
<evidence type="ECO:0000256" key="4">
    <source>
        <dbReference type="SAM" id="Phobius"/>
    </source>
</evidence>
<keyword evidence="4" id="KW-1133">Transmembrane helix</keyword>
<evidence type="ECO:0000256" key="2">
    <source>
        <dbReference type="ARBA" id="ARBA00023125"/>
    </source>
</evidence>
<dbReference type="InterPro" id="IPR018062">
    <property type="entry name" value="HTH_AraC-typ_CS"/>
</dbReference>
<sequence>MRRFGEVWGSYFIRLVMSYILLAIVLIAAVGGYLFTQANGLMVGEMTRESTSRLNTAKDYLEKNVLQKYVDGLTSRYFVGIEPDLKGILYNLLDTGWEGNISNIVSLVNQMNFIRSADDGIAGITIFFNKDRFVLDNNYFYTQLEAGKDQAFIEQLATVPKQRWIGRTLPDGKQVLTYVLTLPYGFPEDKAKGHIYIDIRRDYLSRSLAQVMNTPFERLYVLNGSDRPLLSTGPEDPLEADHVLQALSSTTDSNVKIEKDSQGSKIFATLNGDSASGSFQYTIVRPFDTFVLSSKQFQQQVIVSCALMLLLGWLIAFVISKRFYVPLKALLHTIRGLYQNNPLPVKGIKEYKLIDHTLQYLDDKIAILETKVKKNEITNFLLGNMAELQSVNLPLDCLYVTVNIQLARGDSESFRSTYLENGHSIPYEIAMMSTDQVVILYFLGLDDPEPIERVKAELIQFRMVSQWSFSASIGPSVSSLEDIRAAHQLAKEGLLYTYLYGPQMIIADLDLQMLSSVQHVFAFTQIKNAIRAGNTVEAERFLTDFAIRSQASVRIEVVELSVMQLLTALSEAVLELNLHHIIPSSELFRAEKKPTFEETMDWIRGLVIQMTVYIQVGKTKGHTELVHRLKTYIDEHLHEELSLDVLSEVASLSSSYISTLFADILNISFTDYVTKARLQMATELLKTESSLTVADIATRVGYRNSQYFCTKFKAKYGITPMQYRNAWAGSGIAKLELK</sequence>
<keyword evidence="1" id="KW-0805">Transcription regulation</keyword>
<protein>
    <submittedName>
        <fullName evidence="6">Helix-turn-helix domain-containing protein</fullName>
    </submittedName>
</protein>
<keyword evidence="4" id="KW-0812">Transmembrane</keyword>
<evidence type="ECO:0000313" key="7">
    <source>
        <dbReference type="Proteomes" id="UP001589619"/>
    </source>
</evidence>
<gene>
    <name evidence="6" type="ORF">ACFFNY_35560</name>
</gene>
<keyword evidence="7" id="KW-1185">Reference proteome</keyword>
<keyword evidence="4" id="KW-0472">Membrane</keyword>
<feature type="transmembrane region" description="Helical" evidence="4">
    <location>
        <begin position="301"/>
        <end position="319"/>
    </location>
</feature>
<accession>A0ABV5W8K9</accession>
<dbReference type="PANTHER" id="PTHR43280">
    <property type="entry name" value="ARAC-FAMILY TRANSCRIPTIONAL REGULATOR"/>
    <property type="match status" value="1"/>
</dbReference>
<evidence type="ECO:0000256" key="1">
    <source>
        <dbReference type="ARBA" id="ARBA00023015"/>
    </source>
</evidence>